<proteinExistence type="predicted"/>
<keyword evidence="2" id="KW-0378">Hydrolase</keyword>
<accession>A0A7J0DNW4</accession>
<comment type="caution">
    <text evidence="2">The sequence shown here is derived from an EMBL/GenBank/DDBJ whole genome shotgun (WGS) entry which is preliminary data.</text>
</comment>
<reference evidence="3" key="1">
    <citation type="submission" date="2019-07" db="EMBL/GenBank/DDBJ databases">
        <title>De Novo Assembly of kiwifruit Actinidia rufa.</title>
        <authorList>
            <person name="Sugita-Konishi S."/>
            <person name="Sato K."/>
            <person name="Mori E."/>
            <person name="Abe Y."/>
            <person name="Kisaki G."/>
            <person name="Hamano K."/>
            <person name="Suezawa K."/>
            <person name="Otani M."/>
            <person name="Fukuda T."/>
            <person name="Manabe T."/>
            <person name="Gomi K."/>
            <person name="Tabuchi M."/>
            <person name="Akimitsu K."/>
            <person name="Kataoka I."/>
        </authorList>
    </citation>
    <scope>NUCLEOTIDE SEQUENCE [LARGE SCALE GENOMIC DNA]</scope>
    <source>
        <strain evidence="3">cv. Fuchu</strain>
    </source>
</reference>
<keyword evidence="1" id="KW-0472">Membrane</keyword>
<dbReference type="OrthoDB" id="1678692at2759"/>
<feature type="transmembrane region" description="Helical" evidence="1">
    <location>
        <begin position="57"/>
        <end position="78"/>
    </location>
</feature>
<evidence type="ECO:0000313" key="3">
    <source>
        <dbReference type="Proteomes" id="UP000585474"/>
    </source>
</evidence>
<protein>
    <submittedName>
        <fullName evidence="2">Alpha/beta-Hydrolases superfamily protein</fullName>
    </submittedName>
</protein>
<dbReference type="Proteomes" id="UP000585474">
    <property type="component" value="Unassembled WGS sequence"/>
</dbReference>
<dbReference type="AlphaFoldDB" id="A0A7J0DNW4"/>
<keyword evidence="1" id="KW-0812">Transmembrane</keyword>
<organism evidence="2 3">
    <name type="scientific">Actinidia rufa</name>
    <dbReference type="NCBI Taxonomy" id="165716"/>
    <lineage>
        <taxon>Eukaryota</taxon>
        <taxon>Viridiplantae</taxon>
        <taxon>Streptophyta</taxon>
        <taxon>Embryophyta</taxon>
        <taxon>Tracheophyta</taxon>
        <taxon>Spermatophyta</taxon>
        <taxon>Magnoliopsida</taxon>
        <taxon>eudicotyledons</taxon>
        <taxon>Gunneridae</taxon>
        <taxon>Pentapetalae</taxon>
        <taxon>asterids</taxon>
        <taxon>Ericales</taxon>
        <taxon>Actinidiaceae</taxon>
        <taxon>Actinidia</taxon>
    </lineage>
</organism>
<gene>
    <name evidence="2" type="ORF">Acr_00g0062100</name>
</gene>
<name>A0A7J0DNW4_9ERIC</name>
<keyword evidence="3" id="KW-1185">Reference proteome</keyword>
<keyword evidence="1" id="KW-1133">Transmembrane helix</keyword>
<dbReference type="EMBL" id="BJWL01000327">
    <property type="protein sequence ID" value="GFS39292.1"/>
    <property type="molecule type" value="Genomic_DNA"/>
</dbReference>
<evidence type="ECO:0000256" key="1">
    <source>
        <dbReference type="SAM" id="Phobius"/>
    </source>
</evidence>
<evidence type="ECO:0000313" key="2">
    <source>
        <dbReference type="EMBL" id="GFS39292.1"/>
    </source>
</evidence>
<dbReference type="GO" id="GO:0016787">
    <property type="term" value="F:hydrolase activity"/>
    <property type="evidence" value="ECO:0007669"/>
    <property type="project" value="UniProtKB-KW"/>
</dbReference>
<sequence length="115" mass="12328">MYWTDLKDKVAGLALAQSPYGGSPIASDIPLETLKCKCIGSCEEMLRLRLMSGGTEVMVLLSVIYLFWPLVLLLLVSVTHGYGDAGVESGLINSQVFGADAGFHLLSDSLSGYLE</sequence>